<dbReference type="VEuPathDB" id="FungiDB:yc1106_05413"/>
<dbReference type="PANTHER" id="PTHR48267:SF1">
    <property type="entry name" value="BILIRUBIN OXIDASE"/>
    <property type="match status" value="1"/>
</dbReference>
<feature type="domain" description="Plastocyanin-like" evidence="5">
    <location>
        <begin position="108"/>
        <end position="219"/>
    </location>
</feature>
<dbReference type="InterPro" id="IPR011706">
    <property type="entry name" value="Cu-oxidase_C"/>
</dbReference>
<feature type="chain" id="PRO_5040451422" description="Bilirubin oxidase" evidence="3">
    <location>
        <begin position="23"/>
        <end position="579"/>
    </location>
</feature>
<keyword evidence="3" id="KW-0732">Signal</keyword>
<evidence type="ECO:0000256" key="2">
    <source>
        <dbReference type="ARBA" id="ARBA00023008"/>
    </source>
</evidence>
<dbReference type="GO" id="GO:0016491">
    <property type="term" value="F:oxidoreductase activity"/>
    <property type="evidence" value="ECO:0007669"/>
    <property type="project" value="InterPro"/>
</dbReference>
<feature type="domain" description="Plastocyanin-like" evidence="4">
    <location>
        <begin position="396"/>
        <end position="525"/>
    </location>
</feature>
<dbReference type="Pfam" id="PF07732">
    <property type="entry name" value="Cu-oxidase_3"/>
    <property type="match status" value="1"/>
</dbReference>
<proteinExistence type="inferred from homology"/>
<evidence type="ECO:0000256" key="1">
    <source>
        <dbReference type="ARBA" id="ARBA00010609"/>
    </source>
</evidence>
<name>A0A9Q8ZAZ4_CURCL</name>
<dbReference type="AlphaFoldDB" id="A0A9Q8ZAZ4"/>
<dbReference type="SUPFAM" id="SSF49503">
    <property type="entry name" value="Cupredoxins"/>
    <property type="match status" value="3"/>
</dbReference>
<evidence type="ECO:0008006" key="8">
    <source>
        <dbReference type="Google" id="ProtNLM"/>
    </source>
</evidence>
<dbReference type="Pfam" id="PF07731">
    <property type="entry name" value="Cu-oxidase_2"/>
    <property type="match status" value="1"/>
</dbReference>
<dbReference type="CDD" id="cd13866">
    <property type="entry name" value="CuRO_2_BOD"/>
    <property type="match status" value="1"/>
</dbReference>
<dbReference type="InterPro" id="IPR045087">
    <property type="entry name" value="Cu-oxidase_fam"/>
</dbReference>
<accession>A0A9Q8ZAZ4</accession>
<dbReference type="InterPro" id="IPR008972">
    <property type="entry name" value="Cupredoxin"/>
</dbReference>
<feature type="signal peptide" evidence="3">
    <location>
        <begin position="1"/>
        <end position="22"/>
    </location>
</feature>
<dbReference type="CDD" id="cd13889">
    <property type="entry name" value="CuRO_3_BOD"/>
    <property type="match status" value="1"/>
</dbReference>
<keyword evidence="2" id="KW-0186">Copper</keyword>
<evidence type="ECO:0000313" key="6">
    <source>
        <dbReference type="EMBL" id="USP78139.1"/>
    </source>
</evidence>
<evidence type="ECO:0000313" key="7">
    <source>
        <dbReference type="Proteomes" id="UP001056012"/>
    </source>
</evidence>
<sequence length="579" mass="65516">MFLSSVACSYVLLNHLILGTRAAPLVSTTTQESFPLQTLYDHIIDEIPTDDSLPPNTAQDGWNSPEYKWTFQYPLPIPPVKEPKFTYTNNITGAVIDYYEVEVKSAKKQIYPNLAPAEVYTYDGYTPGPTFKMHKGREAVVRVTNLSPTNASVHVHGQYNRAPFDGWAADYALPGQYKDYYYPNAQNARTIWYHDHTEHETGENVYMGLHGFYLLSDDEEQALDLPDGDYDVPLVISAKQYAANGSLVYNTNNNTGLWGDIIEVNGQPWPYMNVEPRKYRLRVLDGAVSRSFNLYLQEDASNETMSFNVIGSDSGLFPHPVETTNLAIAEGERYEIIVDFANYQGKNITLRNERGMAGNLDFAATNRIMRFVVSDPAYGPLDNPLPTDLHYIPPPPETNISKSFTFSRTDGHWTVNGVGWADIENRILTRPILGQDEIWELIHGGGNASHPVHIHLVDFQIISRTGGRNEVLPYESAGMKDVVWVAPGEVVRVVARYAPWKGVYMFHCHNLVHEDHDMMVAFNVTQLEKWGYDSTTQFIDPMEPAFRPKNITSEAYTESAIQKKLDWFYHTNAYNQTAA</sequence>
<dbReference type="InterPro" id="IPR011707">
    <property type="entry name" value="Cu-oxidase-like_N"/>
</dbReference>
<evidence type="ECO:0000259" key="5">
    <source>
        <dbReference type="Pfam" id="PF07732"/>
    </source>
</evidence>
<comment type="similarity">
    <text evidence="1">Belongs to the multicopper oxidase family.</text>
</comment>
<dbReference type="Proteomes" id="UP001056012">
    <property type="component" value="Chromosome 4"/>
</dbReference>
<evidence type="ECO:0000259" key="4">
    <source>
        <dbReference type="Pfam" id="PF07731"/>
    </source>
</evidence>
<keyword evidence="7" id="KW-1185">Reference proteome</keyword>
<reference evidence="6" key="1">
    <citation type="submission" date="2021-12" db="EMBL/GenBank/DDBJ databases">
        <title>Curvularia clavata genome.</title>
        <authorList>
            <person name="Cao Y."/>
        </authorList>
    </citation>
    <scope>NUCLEOTIDE SEQUENCE</scope>
    <source>
        <strain evidence="6">Yc1106</strain>
    </source>
</reference>
<dbReference type="OrthoDB" id="262547at2759"/>
<gene>
    <name evidence="6" type="ORF">yc1106_05413</name>
</gene>
<organism evidence="6 7">
    <name type="scientific">Curvularia clavata</name>
    <dbReference type="NCBI Taxonomy" id="95742"/>
    <lineage>
        <taxon>Eukaryota</taxon>
        <taxon>Fungi</taxon>
        <taxon>Dikarya</taxon>
        <taxon>Ascomycota</taxon>
        <taxon>Pezizomycotina</taxon>
        <taxon>Dothideomycetes</taxon>
        <taxon>Pleosporomycetidae</taxon>
        <taxon>Pleosporales</taxon>
        <taxon>Pleosporineae</taxon>
        <taxon>Pleosporaceae</taxon>
        <taxon>Curvularia</taxon>
    </lineage>
</organism>
<evidence type="ECO:0000256" key="3">
    <source>
        <dbReference type="SAM" id="SignalP"/>
    </source>
</evidence>
<dbReference type="GO" id="GO:0005507">
    <property type="term" value="F:copper ion binding"/>
    <property type="evidence" value="ECO:0007669"/>
    <property type="project" value="InterPro"/>
</dbReference>
<protein>
    <recommendedName>
        <fullName evidence="8">Bilirubin oxidase</fullName>
    </recommendedName>
</protein>
<dbReference type="EMBL" id="CP089277">
    <property type="protein sequence ID" value="USP78139.1"/>
    <property type="molecule type" value="Genomic_DNA"/>
</dbReference>
<dbReference type="PANTHER" id="PTHR48267">
    <property type="entry name" value="CUPREDOXIN SUPERFAMILY PROTEIN"/>
    <property type="match status" value="1"/>
</dbReference>
<dbReference type="Gene3D" id="2.60.40.420">
    <property type="entry name" value="Cupredoxins - blue copper proteins"/>
    <property type="match status" value="3"/>
</dbReference>